<dbReference type="Proteomes" id="UP001180536">
    <property type="component" value="Unassembled WGS sequence"/>
</dbReference>
<comment type="caution">
    <text evidence="1">The sequence shown here is derived from an EMBL/GenBank/DDBJ whole genome shotgun (WGS) entry which is preliminary data.</text>
</comment>
<reference evidence="1 2" key="1">
    <citation type="submission" date="2023-07" db="EMBL/GenBank/DDBJ databases">
        <title>Sorghum-associated microbial communities from plants grown in Nebraska, USA.</title>
        <authorList>
            <person name="Schachtman D."/>
        </authorList>
    </citation>
    <scope>NUCLEOTIDE SEQUENCE [LARGE SCALE GENOMIC DNA]</scope>
    <source>
        <strain evidence="1 2">BE310</strain>
    </source>
</reference>
<evidence type="ECO:0000313" key="1">
    <source>
        <dbReference type="EMBL" id="MDR7295924.1"/>
    </source>
</evidence>
<dbReference type="RefSeq" id="WP_310342898.1">
    <property type="nucleotide sequence ID" value="NZ_JAVDXQ010000002.1"/>
</dbReference>
<evidence type="ECO:0000313" key="2">
    <source>
        <dbReference type="Proteomes" id="UP001180536"/>
    </source>
</evidence>
<keyword evidence="2" id="KW-1185">Reference proteome</keyword>
<name>A0ABU1Z5M6_9BURK</name>
<gene>
    <name evidence="1" type="ORF">J2X16_001263</name>
</gene>
<proteinExistence type="predicted"/>
<protein>
    <submittedName>
        <fullName evidence="1">Uncharacterized protein</fullName>
    </submittedName>
</protein>
<accession>A0ABU1Z5M6</accession>
<sequence length="52" mass="5539">MADDTISVRAIKPNALRLRGLLKSPHAAPLSVEDMDAGIAAQLRGEDAKAKR</sequence>
<dbReference type="EMBL" id="JAVDXQ010000002">
    <property type="protein sequence ID" value="MDR7295924.1"/>
    <property type="molecule type" value="Genomic_DNA"/>
</dbReference>
<organism evidence="1 2">
    <name type="scientific">Pelomonas aquatica</name>
    <dbReference type="NCBI Taxonomy" id="431058"/>
    <lineage>
        <taxon>Bacteria</taxon>
        <taxon>Pseudomonadati</taxon>
        <taxon>Pseudomonadota</taxon>
        <taxon>Betaproteobacteria</taxon>
        <taxon>Burkholderiales</taxon>
        <taxon>Sphaerotilaceae</taxon>
        <taxon>Roseateles</taxon>
    </lineage>
</organism>